<sequence>MSSIKMMLCSTIRFPRVEDSGSFRKIFSGTEIFKFESRFIIIGQLKRKYNSNTIKKENKSIKFYKIFNNQKSI</sequence>
<name>A0ABP9CVD2_9FLAO</name>
<evidence type="ECO:0000313" key="2">
    <source>
        <dbReference type="Proteomes" id="UP001501433"/>
    </source>
</evidence>
<comment type="caution">
    <text evidence="1">The sequence shown here is derived from an EMBL/GenBank/DDBJ whole genome shotgun (WGS) entry which is preliminary data.</text>
</comment>
<keyword evidence="2" id="KW-1185">Reference proteome</keyword>
<dbReference type="EMBL" id="BAABJW010000005">
    <property type="protein sequence ID" value="GAA4817205.1"/>
    <property type="molecule type" value="Genomic_DNA"/>
</dbReference>
<organism evidence="1 2">
    <name type="scientific">Litoribaculum gwangyangense</name>
    <dbReference type="NCBI Taxonomy" id="1130722"/>
    <lineage>
        <taxon>Bacteria</taxon>
        <taxon>Pseudomonadati</taxon>
        <taxon>Bacteroidota</taxon>
        <taxon>Flavobacteriia</taxon>
        <taxon>Flavobacteriales</taxon>
        <taxon>Flavobacteriaceae</taxon>
        <taxon>Litoribaculum</taxon>
    </lineage>
</organism>
<reference evidence="2" key="1">
    <citation type="journal article" date="2019" name="Int. J. Syst. Evol. Microbiol.">
        <title>The Global Catalogue of Microorganisms (GCM) 10K type strain sequencing project: providing services to taxonomists for standard genome sequencing and annotation.</title>
        <authorList>
            <consortium name="The Broad Institute Genomics Platform"/>
            <consortium name="The Broad Institute Genome Sequencing Center for Infectious Disease"/>
            <person name="Wu L."/>
            <person name="Ma J."/>
        </authorList>
    </citation>
    <scope>NUCLEOTIDE SEQUENCE [LARGE SCALE GENOMIC DNA]</scope>
    <source>
        <strain evidence="2">JCM 18325</strain>
    </source>
</reference>
<evidence type="ECO:0000313" key="1">
    <source>
        <dbReference type="EMBL" id="GAA4817205.1"/>
    </source>
</evidence>
<accession>A0ABP9CVD2</accession>
<proteinExistence type="predicted"/>
<dbReference type="Proteomes" id="UP001501433">
    <property type="component" value="Unassembled WGS sequence"/>
</dbReference>
<protein>
    <submittedName>
        <fullName evidence="1">Uncharacterized protein</fullName>
    </submittedName>
</protein>
<gene>
    <name evidence="1" type="ORF">GCM10023330_27330</name>
</gene>